<dbReference type="PANTHER" id="PTHR38790:SF4">
    <property type="entry name" value="2EXR DOMAIN-CONTAINING PROTEIN"/>
    <property type="match status" value="1"/>
</dbReference>
<evidence type="ECO:0000313" key="3">
    <source>
        <dbReference type="Proteomes" id="UP000651452"/>
    </source>
</evidence>
<evidence type="ECO:0000259" key="1">
    <source>
        <dbReference type="Pfam" id="PF24864"/>
    </source>
</evidence>
<dbReference type="Proteomes" id="UP000651452">
    <property type="component" value="Unassembled WGS sequence"/>
</dbReference>
<feature type="domain" description="DUF7730" evidence="1">
    <location>
        <begin position="10"/>
        <end position="116"/>
    </location>
</feature>
<dbReference type="EMBL" id="RZGK01000007">
    <property type="protein sequence ID" value="KAF9697523.1"/>
    <property type="molecule type" value="Genomic_DNA"/>
</dbReference>
<dbReference type="AlphaFoldDB" id="A0A8H7MJK0"/>
<dbReference type="InterPro" id="IPR056632">
    <property type="entry name" value="DUF7730"/>
</dbReference>
<evidence type="ECO:0000313" key="2">
    <source>
        <dbReference type="EMBL" id="KAF9697523.1"/>
    </source>
</evidence>
<proteinExistence type="predicted"/>
<gene>
    <name evidence="2" type="ORF">EKO04_004295</name>
</gene>
<accession>A0A8H7MJK0</accession>
<sequence>MNDITLRNRQWSPFLRLPGEIRECIYELVLGGKQVLVLSPRLYSADKTRLENHLNDSFEPDTVRKLLYLTETCRQIHVETKFLIFKTNEFRIASNYSFKTLLDKLSQQQAAAIQTLMWPKRCHQVSDDYLMKFTGLQRLVVLQTGQSGDDFYIPENNATRKVHLWYQKRRQAAQDRINAWEAHGIEIEYCE</sequence>
<name>A0A8H7MJK0_9PLEO</name>
<protein>
    <recommendedName>
        <fullName evidence="1">DUF7730 domain-containing protein</fullName>
    </recommendedName>
</protein>
<dbReference type="Pfam" id="PF24864">
    <property type="entry name" value="DUF7730"/>
    <property type="match status" value="1"/>
</dbReference>
<keyword evidence="3" id="KW-1185">Reference proteome</keyword>
<dbReference type="PANTHER" id="PTHR38790">
    <property type="entry name" value="2EXR DOMAIN-CONTAINING PROTEIN-RELATED"/>
    <property type="match status" value="1"/>
</dbReference>
<dbReference type="OrthoDB" id="5413827at2759"/>
<organism evidence="2 3">
    <name type="scientific">Ascochyta lentis</name>
    <dbReference type="NCBI Taxonomy" id="205686"/>
    <lineage>
        <taxon>Eukaryota</taxon>
        <taxon>Fungi</taxon>
        <taxon>Dikarya</taxon>
        <taxon>Ascomycota</taxon>
        <taxon>Pezizomycotina</taxon>
        <taxon>Dothideomycetes</taxon>
        <taxon>Pleosporomycetidae</taxon>
        <taxon>Pleosporales</taxon>
        <taxon>Pleosporineae</taxon>
        <taxon>Didymellaceae</taxon>
        <taxon>Ascochyta</taxon>
    </lineage>
</organism>
<reference evidence="2" key="2">
    <citation type="submission" date="2020-09" db="EMBL/GenBank/DDBJ databases">
        <title>Reference genome assembly for Australian Ascochyta lentis isolate Al4.</title>
        <authorList>
            <person name="Lee R.C."/>
            <person name="Farfan-Caceres L.M."/>
            <person name="Debler J.W."/>
            <person name="Williams A.H."/>
            <person name="Henares B.M."/>
        </authorList>
    </citation>
    <scope>NUCLEOTIDE SEQUENCE</scope>
    <source>
        <strain evidence="2">Al4</strain>
    </source>
</reference>
<reference evidence="2" key="1">
    <citation type="submission" date="2018-12" db="EMBL/GenBank/DDBJ databases">
        <authorList>
            <person name="Syme R.A."/>
            <person name="Farfan-Caceres L."/>
            <person name="Lichtenzveig J."/>
        </authorList>
    </citation>
    <scope>NUCLEOTIDE SEQUENCE</scope>
    <source>
        <strain evidence="2">Al4</strain>
    </source>
</reference>
<comment type="caution">
    <text evidence="2">The sequence shown here is derived from an EMBL/GenBank/DDBJ whole genome shotgun (WGS) entry which is preliminary data.</text>
</comment>